<evidence type="ECO:0000256" key="1">
    <source>
        <dbReference type="ARBA" id="ARBA00000485"/>
    </source>
</evidence>
<keyword evidence="5" id="KW-0833">Ubl conjugation pathway</keyword>
<evidence type="ECO:0000256" key="5">
    <source>
        <dbReference type="ARBA" id="ARBA00022786"/>
    </source>
</evidence>
<dbReference type="FunFam" id="3.10.110.10:FF:000101">
    <property type="entry name" value="Ubiquitin-conjugating enzyme E2 D2"/>
    <property type="match status" value="1"/>
</dbReference>
<organism evidence="9 10">
    <name type="scientific">Heliocybe sulcata</name>
    <dbReference type="NCBI Taxonomy" id="5364"/>
    <lineage>
        <taxon>Eukaryota</taxon>
        <taxon>Fungi</taxon>
        <taxon>Dikarya</taxon>
        <taxon>Basidiomycota</taxon>
        <taxon>Agaricomycotina</taxon>
        <taxon>Agaricomycetes</taxon>
        <taxon>Gloeophyllales</taxon>
        <taxon>Gloeophyllaceae</taxon>
        <taxon>Heliocybe</taxon>
    </lineage>
</organism>
<dbReference type="AlphaFoldDB" id="A0A5C3MQ20"/>
<dbReference type="InterPro" id="IPR000608">
    <property type="entry name" value="UBC"/>
</dbReference>
<sequence length="298" mass="31477">MPPGLSSAMTIKRIHREIADLKKEDMGGITLAPTDNLFVWKAGIPGPEGSVYDGGVFIAEIHLAPDYPFMAPKVVFLTRIYHMNISDRGNVCIDILKHNWSPALSIFKVVLSLSSLLTDPNPKDPLVPSIASEYTRNREKHNQTAREWTRLYARPPAQSAPSPRTKVSSTSAARASTSTPIPSTSTSSRASSAARVLGKARATASSSRMATPTAAASRTATPAFDGTAGRSASAAIAIEDSDEEGSTVSGKRKRQAGPGSDNGAVVLGDDDGAGRSGTAKRPRVGRPADQDVIIIDDD</sequence>
<dbReference type="STRING" id="5364.A0A5C3MQ20"/>
<protein>
    <recommendedName>
        <fullName evidence="8">UBC core domain-containing protein</fullName>
    </recommendedName>
</protein>
<evidence type="ECO:0000259" key="8">
    <source>
        <dbReference type="PROSITE" id="PS50127"/>
    </source>
</evidence>
<dbReference type="Proteomes" id="UP000305948">
    <property type="component" value="Unassembled WGS sequence"/>
</dbReference>
<reference evidence="9 10" key="1">
    <citation type="journal article" date="2019" name="Nat. Ecol. Evol.">
        <title>Megaphylogeny resolves global patterns of mushroom evolution.</title>
        <authorList>
            <person name="Varga T."/>
            <person name="Krizsan K."/>
            <person name="Foldi C."/>
            <person name="Dima B."/>
            <person name="Sanchez-Garcia M."/>
            <person name="Sanchez-Ramirez S."/>
            <person name="Szollosi G.J."/>
            <person name="Szarkandi J.G."/>
            <person name="Papp V."/>
            <person name="Albert L."/>
            <person name="Andreopoulos W."/>
            <person name="Angelini C."/>
            <person name="Antonin V."/>
            <person name="Barry K.W."/>
            <person name="Bougher N.L."/>
            <person name="Buchanan P."/>
            <person name="Buyck B."/>
            <person name="Bense V."/>
            <person name="Catcheside P."/>
            <person name="Chovatia M."/>
            <person name="Cooper J."/>
            <person name="Damon W."/>
            <person name="Desjardin D."/>
            <person name="Finy P."/>
            <person name="Geml J."/>
            <person name="Haridas S."/>
            <person name="Hughes K."/>
            <person name="Justo A."/>
            <person name="Karasinski D."/>
            <person name="Kautmanova I."/>
            <person name="Kiss B."/>
            <person name="Kocsube S."/>
            <person name="Kotiranta H."/>
            <person name="LaButti K.M."/>
            <person name="Lechner B.E."/>
            <person name="Liimatainen K."/>
            <person name="Lipzen A."/>
            <person name="Lukacs Z."/>
            <person name="Mihaltcheva S."/>
            <person name="Morgado L.N."/>
            <person name="Niskanen T."/>
            <person name="Noordeloos M.E."/>
            <person name="Ohm R.A."/>
            <person name="Ortiz-Santana B."/>
            <person name="Ovrebo C."/>
            <person name="Racz N."/>
            <person name="Riley R."/>
            <person name="Savchenko A."/>
            <person name="Shiryaev A."/>
            <person name="Soop K."/>
            <person name="Spirin V."/>
            <person name="Szebenyi C."/>
            <person name="Tomsovsky M."/>
            <person name="Tulloss R.E."/>
            <person name="Uehling J."/>
            <person name="Grigoriev I.V."/>
            <person name="Vagvolgyi C."/>
            <person name="Papp T."/>
            <person name="Martin F.M."/>
            <person name="Miettinen O."/>
            <person name="Hibbett D.S."/>
            <person name="Nagy L.G."/>
        </authorList>
    </citation>
    <scope>NUCLEOTIDE SEQUENCE [LARGE SCALE GENOMIC DNA]</scope>
    <source>
        <strain evidence="9 10">OMC1185</strain>
    </source>
</reference>
<evidence type="ECO:0000256" key="3">
    <source>
        <dbReference type="ARBA" id="ARBA00022679"/>
    </source>
</evidence>
<feature type="compositionally biased region" description="Low complexity" evidence="7">
    <location>
        <begin position="153"/>
        <end position="223"/>
    </location>
</feature>
<dbReference type="SMART" id="SM00212">
    <property type="entry name" value="UBCc"/>
    <property type="match status" value="1"/>
</dbReference>
<evidence type="ECO:0000256" key="4">
    <source>
        <dbReference type="ARBA" id="ARBA00022741"/>
    </source>
</evidence>
<dbReference type="PANTHER" id="PTHR24068">
    <property type="entry name" value="UBIQUITIN-CONJUGATING ENZYME E2"/>
    <property type="match status" value="1"/>
</dbReference>
<dbReference type="GO" id="GO:0061631">
    <property type="term" value="F:ubiquitin conjugating enzyme activity"/>
    <property type="evidence" value="ECO:0007669"/>
    <property type="project" value="UniProtKB-EC"/>
</dbReference>
<dbReference type="OrthoDB" id="7851174at2759"/>
<keyword evidence="10" id="KW-1185">Reference proteome</keyword>
<gene>
    <name evidence="9" type="ORF">OE88DRAFT_1666129</name>
</gene>
<evidence type="ECO:0000313" key="9">
    <source>
        <dbReference type="EMBL" id="TFK47384.1"/>
    </source>
</evidence>
<evidence type="ECO:0000256" key="7">
    <source>
        <dbReference type="SAM" id="MobiDB-lite"/>
    </source>
</evidence>
<dbReference type="PROSITE" id="PS50127">
    <property type="entry name" value="UBC_2"/>
    <property type="match status" value="1"/>
</dbReference>
<dbReference type="Pfam" id="PF00179">
    <property type="entry name" value="UQ_con"/>
    <property type="match status" value="1"/>
</dbReference>
<keyword evidence="6" id="KW-0067">ATP-binding</keyword>
<accession>A0A5C3MQ20</accession>
<dbReference type="InterPro" id="IPR016135">
    <property type="entry name" value="UBQ-conjugating_enzyme/RWD"/>
</dbReference>
<keyword evidence="3" id="KW-0808">Transferase</keyword>
<comment type="catalytic activity">
    <reaction evidence="1">
        <text>S-ubiquitinyl-[E1 ubiquitin-activating enzyme]-L-cysteine + [E2 ubiquitin-conjugating enzyme]-L-cysteine = [E1 ubiquitin-activating enzyme]-L-cysteine + S-ubiquitinyl-[E2 ubiquitin-conjugating enzyme]-L-cysteine.</text>
        <dbReference type="EC" id="2.3.2.23"/>
    </reaction>
</comment>
<dbReference type="GO" id="GO:0005524">
    <property type="term" value="F:ATP binding"/>
    <property type="evidence" value="ECO:0007669"/>
    <property type="project" value="UniProtKB-KW"/>
</dbReference>
<evidence type="ECO:0000313" key="10">
    <source>
        <dbReference type="Proteomes" id="UP000305948"/>
    </source>
</evidence>
<keyword evidence="4" id="KW-0547">Nucleotide-binding</keyword>
<feature type="domain" description="UBC core" evidence="8">
    <location>
        <begin position="9"/>
        <end position="154"/>
    </location>
</feature>
<dbReference type="EMBL" id="ML213524">
    <property type="protein sequence ID" value="TFK47384.1"/>
    <property type="molecule type" value="Genomic_DNA"/>
</dbReference>
<evidence type="ECO:0000256" key="6">
    <source>
        <dbReference type="ARBA" id="ARBA00022840"/>
    </source>
</evidence>
<dbReference type="SUPFAM" id="SSF54495">
    <property type="entry name" value="UBC-like"/>
    <property type="match status" value="1"/>
</dbReference>
<dbReference type="Gene3D" id="3.10.110.10">
    <property type="entry name" value="Ubiquitin Conjugating Enzyme"/>
    <property type="match status" value="1"/>
</dbReference>
<proteinExistence type="predicted"/>
<name>A0A5C3MQ20_9AGAM</name>
<feature type="region of interest" description="Disordered" evidence="7">
    <location>
        <begin position="150"/>
        <end position="298"/>
    </location>
</feature>
<evidence type="ECO:0000256" key="2">
    <source>
        <dbReference type="ARBA" id="ARBA00004906"/>
    </source>
</evidence>
<comment type="pathway">
    <text evidence="2">Protein modification; protein ubiquitination.</text>
</comment>